<dbReference type="Proteomes" id="UP000237441">
    <property type="component" value="Unassembled WGS sequence"/>
</dbReference>
<dbReference type="Pfam" id="PF22596">
    <property type="entry name" value="Scabin-like"/>
    <property type="match status" value="1"/>
</dbReference>
<evidence type="ECO:0000313" key="3">
    <source>
        <dbReference type="Proteomes" id="UP000237441"/>
    </source>
</evidence>
<name>A0A2S7YPK3_BEABA</name>
<evidence type="ECO:0000259" key="1">
    <source>
        <dbReference type="Pfam" id="PF22596"/>
    </source>
</evidence>
<dbReference type="InterPro" id="IPR054695">
    <property type="entry name" value="Pierisin-like_dom"/>
</dbReference>
<protein>
    <recommendedName>
        <fullName evidence="1">Pierisin-like domain-containing protein</fullName>
    </recommendedName>
</protein>
<feature type="domain" description="Pierisin-like" evidence="1">
    <location>
        <begin position="38"/>
        <end position="167"/>
    </location>
</feature>
<gene>
    <name evidence="2" type="ORF">BB8028_0012g00170</name>
</gene>
<dbReference type="AlphaFoldDB" id="A0A2S7YPK3"/>
<dbReference type="SUPFAM" id="SSF56399">
    <property type="entry name" value="ADP-ribosylation"/>
    <property type="match status" value="1"/>
</dbReference>
<reference evidence="2 3" key="1">
    <citation type="submission" date="2016-07" db="EMBL/GenBank/DDBJ databases">
        <title>Comparative genomics of the entomopathogenic fungus Beauveria bassiana.</title>
        <authorList>
            <person name="Valero Jimenez C.A."/>
            <person name="Zwaan B.J."/>
            <person name="Van Kan J.A."/>
            <person name="Takken W."/>
            <person name="Debets A.J."/>
            <person name="Schoustra S.E."/>
            <person name="Koenraadt C.J."/>
        </authorList>
    </citation>
    <scope>NUCLEOTIDE SEQUENCE [LARGE SCALE GENOMIC DNA]</scope>
    <source>
        <strain evidence="2 3">ARSEF 8028</strain>
    </source>
</reference>
<dbReference type="OrthoDB" id="4868762at2759"/>
<sequence>MANIPEPAVAARQAPPTVTAEVAAKMKAPGGGEKGVFYRGDSRPPSVIFAEGFAPQSSDKSLRYHLSFVGNSGLVSLSRSPETADSYVFGRSGEKATKGYIYVIAPKDVPDGYWVPGIYPPEKNPAVARNQEFAVAGSVPATSISHAYKVTSDKPSSRGTKIKNPDYVLKKSPSCFSLGLGKRAICDPAKYMPKASIDRRVRTKVSRKFRAGARAGGAVAFAALSPYVHDVLDLVKSWDNPIGHAVSWFDDKMASLQEAIGGPQVPEIHGNTLKLRFICWMRGVQRWKNDVDYACDRLRASDNSEKPKPQPSPEEKRLKTINDLLNVCHKVDDPSATLPNEEMKYELLDCCDVFREKVVEAEEKEGIPASTIVEAEETPETPAEPPRQCFGMTGPIPCGGEQTQVQLDIGRAVCGSCGSF</sequence>
<dbReference type="Gene3D" id="3.90.210.10">
    <property type="entry name" value="Heat-Labile Enterotoxin, subunit A"/>
    <property type="match status" value="1"/>
</dbReference>
<evidence type="ECO:0000313" key="2">
    <source>
        <dbReference type="EMBL" id="PQK18120.1"/>
    </source>
</evidence>
<proteinExistence type="predicted"/>
<organism evidence="2 3">
    <name type="scientific">Beauveria bassiana</name>
    <name type="common">White muscardine disease fungus</name>
    <name type="synonym">Tritirachium shiotae</name>
    <dbReference type="NCBI Taxonomy" id="176275"/>
    <lineage>
        <taxon>Eukaryota</taxon>
        <taxon>Fungi</taxon>
        <taxon>Dikarya</taxon>
        <taxon>Ascomycota</taxon>
        <taxon>Pezizomycotina</taxon>
        <taxon>Sordariomycetes</taxon>
        <taxon>Hypocreomycetidae</taxon>
        <taxon>Hypocreales</taxon>
        <taxon>Cordycipitaceae</taxon>
        <taxon>Beauveria</taxon>
    </lineage>
</organism>
<comment type="caution">
    <text evidence="2">The sequence shown here is derived from an EMBL/GenBank/DDBJ whole genome shotgun (WGS) entry which is preliminary data.</text>
</comment>
<accession>A0A2S7YPK3</accession>
<dbReference type="EMBL" id="JRHA01000012">
    <property type="protein sequence ID" value="PQK18120.1"/>
    <property type="molecule type" value="Genomic_DNA"/>
</dbReference>